<dbReference type="GO" id="GO:0016020">
    <property type="term" value="C:membrane"/>
    <property type="evidence" value="ECO:0007669"/>
    <property type="project" value="InterPro"/>
</dbReference>
<evidence type="ECO:0000256" key="3">
    <source>
        <dbReference type="ARBA" id="ARBA00022519"/>
    </source>
</evidence>
<proteinExistence type="predicted"/>
<evidence type="ECO:0000256" key="2">
    <source>
        <dbReference type="ARBA" id="ARBA00022475"/>
    </source>
</evidence>
<evidence type="ECO:0000256" key="11">
    <source>
        <dbReference type="ARBA" id="ARBA00023053"/>
    </source>
</evidence>
<evidence type="ECO:0000256" key="6">
    <source>
        <dbReference type="ARBA" id="ARBA00022643"/>
    </source>
</evidence>
<name>A0A7C4RWW9_9BACT</name>
<dbReference type="SMART" id="SM00900">
    <property type="entry name" value="FMN_bind"/>
    <property type="match status" value="1"/>
</dbReference>
<feature type="transmembrane region" description="Helical" evidence="16">
    <location>
        <begin position="12"/>
        <end position="32"/>
    </location>
</feature>
<reference evidence="18" key="1">
    <citation type="journal article" date="2020" name="mSystems">
        <title>Genome- and Community-Level Interaction Insights into Carbon Utilization and Element Cycling Functions of Hydrothermarchaeota in Hydrothermal Sediment.</title>
        <authorList>
            <person name="Zhou Z."/>
            <person name="Liu Y."/>
            <person name="Xu W."/>
            <person name="Pan J."/>
            <person name="Luo Z.H."/>
            <person name="Li M."/>
        </authorList>
    </citation>
    <scope>NUCLEOTIDE SEQUENCE [LARGE SCALE GENOMIC DNA]</scope>
    <source>
        <strain evidence="18">SpSt-609</strain>
    </source>
</reference>
<keyword evidence="11" id="KW-0915">Sodium</keyword>
<keyword evidence="15" id="KW-0739">Sodium transport</keyword>
<evidence type="ECO:0000256" key="12">
    <source>
        <dbReference type="ARBA" id="ARBA00023065"/>
    </source>
</evidence>
<comment type="caution">
    <text evidence="18">The sequence shown here is derived from an EMBL/GenBank/DDBJ whole genome shotgun (WGS) entry which is preliminary data.</text>
</comment>
<evidence type="ECO:0000313" key="18">
    <source>
        <dbReference type="EMBL" id="HGU41014.1"/>
    </source>
</evidence>
<protein>
    <submittedName>
        <fullName evidence="18">FMN-binding protein</fullName>
    </submittedName>
</protein>
<feature type="domain" description="FMN-binding" evidence="17">
    <location>
        <begin position="99"/>
        <end position="193"/>
    </location>
</feature>
<keyword evidence="8" id="KW-1278">Translocase</keyword>
<keyword evidence="2" id="KW-1003">Cell membrane</keyword>
<dbReference type="GO" id="GO:0016655">
    <property type="term" value="F:oxidoreductase activity, acting on NAD(P)H, quinone or similar compound as acceptor"/>
    <property type="evidence" value="ECO:0007669"/>
    <property type="project" value="InterPro"/>
</dbReference>
<evidence type="ECO:0000256" key="15">
    <source>
        <dbReference type="ARBA" id="ARBA00023201"/>
    </source>
</evidence>
<dbReference type="AlphaFoldDB" id="A0A7C4RWW9"/>
<dbReference type="EMBL" id="DSZY01000033">
    <property type="protein sequence ID" value="HGU41014.1"/>
    <property type="molecule type" value="Genomic_DNA"/>
</dbReference>
<keyword evidence="4" id="KW-0597">Phosphoprotein</keyword>
<accession>A0A7C4RWW9</accession>
<keyword evidence="5" id="KW-0285">Flavoprotein</keyword>
<keyword evidence="13" id="KW-0830">Ubiquinone</keyword>
<evidence type="ECO:0000256" key="14">
    <source>
        <dbReference type="ARBA" id="ARBA00023136"/>
    </source>
</evidence>
<evidence type="ECO:0000256" key="8">
    <source>
        <dbReference type="ARBA" id="ARBA00022967"/>
    </source>
</evidence>
<dbReference type="Pfam" id="PF04205">
    <property type="entry name" value="FMN_bind"/>
    <property type="match status" value="1"/>
</dbReference>
<evidence type="ECO:0000256" key="9">
    <source>
        <dbReference type="ARBA" id="ARBA00022989"/>
    </source>
</evidence>
<keyword evidence="10" id="KW-0520">NAD</keyword>
<keyword evidence="9 16" id="KW-1133">Transmembrane helix</keyword>
<keyword evidence="6" id="KW-0288">FMN</keyword>
<evidence type="ECO:0000256" key="4">
    <source>
        <dbReference type="ARBA" id="ARBA00022553"/>
    </source>
</evidence>
<keyword evidence="1" id="KW-0813">Transport</keyword>
<evidence type="ECO:0000256" key="13">
    <source>
        <dbReference type="ARBA" id="ARBA00023075"/>
    </source>
</evidence>
<dbReference type="GO" id="GO:0010181">
    <property type="term" value="F:FMN binding"/>
    <property type="evidence" value="ECO:0007669"/>
    <property type="project" value="InterPro"/>
</dbReference>
<keyword evidence="12" id="KW-0406">Ion transport</keyword>
<keyword evidence="3" id="KW-0997">Cell inner membrane</keyword>
<evidence type="ECO:0000256" key="16">
    <source>
        <dbReference type="SAM" id="Phobius"/>
    </source>
</evidence>
<gene>
    <name evidence="18" type="ORF">ENT77_07445</name>
</gene>
<evidence type="ECO:0000259" key="17">
    <source>
        <dbReference type="SMART" id="SM00900"/>
    </source>
</evidence>
<evidence type="ECO:0000256" key="7">
    <source>
        <dbReference type="ARBA" id="ARBA00022692"/>
    </source>
</evidence>
<keyword evidence="7 16" id="KW-0812">Transmembrane</keyword>
<sequence>MKVNKESKLYTVIFSFVVTFVFVFVLAFLNMLTASNVQKSQEFFKIRAVLNALGITYNSYDDAKEKFQQLNKLQHNGSEIFVNTVDGKKVYAIIFHGSGLWGPIDGVLAVAEDLETIVGIDFITQNETPGLGGRIEERWFKDQFNGERIPQKLEISVSKTSDDKGDGRVDAISGATLTSKALEKILNDTLETLRTALRGGVKNE</sequence>
<organism evidence="18">
    <name type="scientific">Fervidobacterium thailandense</name>
    <dbReference type="NCBI Taxonomy" id="1008305"/>
    <lineage>
        <taxon>Bacteria</taxon>
        <taxon>Thermotogati</taxon>
        <taxon>Thermotogota</taxon>
        <taxon>Thermotogae</taxon>
        <taxon>Thermotogales</taxon>
        <taxon>Fervidobacteriaceae</taxon>
        <taxon>Fervidobacterium</taxon>
    </lineage>
</organism>
<dbReference type="InterPro" id="IPR007329">
    <property type="entry name" value="FMN-bd"/>
</dbReference>
<dbReference type="InterPro" id="IPR010204">
    <property type="entry name" value="NqrC"/>
</dbReference>
<evidence type="ECO:0000256" key="1">
    <source>
        <dbReference type="ARBA" id="ARBA00022448"/>
    </source>
</evidence>
<keyword evidence="14 16" id="KW-0472">Membrane</keyword>
<evidence type="ECO:0000256" key="10">
    <source>
        <dbReference type="ARBA" id="ARBA00023027"/>
    </source>
</evidence>
<evidence type="ECO:0000256" key="5">
    <source>
        <dbReference type="ARBA" id="ARBA00022630"/>
    </source>
</evidence>
<dbReference type="PANTHER" id="PTHR37838:SF1">
    <property type="entry name" value="NA(+)-TRANSLOCATING NADH-QUINONE REDUCTASE SUBUNIT C"/>
    <property type="match status" value="1"/>
</dbReference>
<dbReference type="GO" id="GO:0006814">
    <property type="term" value="P:sodium ion transport"/>
    <property type="evidence" value="ECO:0007669"/>
    <property type="project" value="UniProtKB-KW"/>
</dbReference>
<dbReference type="PANTHER" id="PTHR37838">
    <property type="entry name" value="NA(+)-TRANSLOCATING NADH-QUINONE REDUCTASE SUBUNIT C"/>
    <property type="match status" value="1"/>
</dbReference>